<evidence type="ECO:0000313" key="1">
    <source>
        <dbReference type="EMBL" id="SEK07309.1"/>
    </source>
</evidence>
<protein>
    <submittedName>
        <fullName evidence="1">Uncharacterized protein</fullName>
    </submittedName>
</protein>
<proteinExistence type="predicted"/>
<dbReference type="Proteomes" id="UP000198707">
    <property type="component" value="Unassembled WGS sequence"/>
</dbReference>
<reference evidence="2" key="1">
    <citation type="submission" date="2016-10" db="EMBL/GenBank/DDBJ databases">
        <authorList>
            <person name="Varghese N."/>
            <person name="Submissions S."/>
        </authorList>
    </citation>
    <scope>NUCLEOTIDE SEQUENCE [LARGE SCALE GENOMIC DNA]</scope>
    <source>
        <strain evidence="2">CGMCC 4.7038</strain>
    </source>
</reference>
<name>A0A1H7DZW2_9ACTN</name>
<dbReference type="AlphaFoldDB" id="A0A1H7DZW2"/>
<keyword evidence="2" id="KW-1185">Reference proteome</keyword>
<dbReference type="EMBL" id="FNYV01000025">
    <property type="protein sequence ID" value="SEK07309.1"/>
    <property type="molecule type" value="Genomic_DNA"/>
</dbReference>
<gene>
    <name evidence="1" type="ORF">SAMN05443287_1256</name>
</gene>
<accession>A0A1H7DZW2</accession>
<evidence type="ECO:0000313" key="2">
    <source>
        <dbReference type="Proteomes" id="UP000198707"/>
    </source>
</evidence>
<sequence length="37" mass="3986">MTLAVVIRAVLPALIPLGMAKILARQPMRELAAEATR</sequence>
<organism evidence="1 2">
    <name type="scientific">Micromonospora phaseoli</name>
    <dbReference type="NCBI Taxonomy" id="1144548"/>
    <lineage>
        <taxon>Bacteria</taxon>
        <taxon>Bacillati</taxon>
        <taxon>Actinomycetota</taxon>
        <taxon>Actinomycetes</taxon>
        <taxon>Micromonosporales</taxon>
        <taxon>Micromonosporaceae</taxon>
        <taxon>Micromonospora</taxon>
    </lineage>
</organism>